<sequence>MKRTTKTVMLALAATVITGSAFAQVDSTKTDSTVVATDSTQTDNKKEDTDKQKEDTTTTPTPPQAFVAPSVKSNTYVLVATNRELMGNRKTAIEAEKQEA</sequence>
<name>A0A1G6LMP3_NIADE</name>
<dbReference type="Proteomes" id="UP000198757">
    <property type="component" value="Unassembled WGS sequence"/>
</dbReference>
<keyword evidence="2" id="KW-0732">Signal</keyword>
<organism evidence="3 4">
    <name type="scientific">Niabella drilacis (strain DSM 25811 / CCM 8410 / CCUG 62505 / LMG 26954 / E90)</name>
    <dbReference type="NCBI Taxonomy" id="1285928"/>
    <lineage>
        <taxon>Bacteria</taxon>
        <taxon>Pseudomonadati</taxon>
        <taxon>Bacteroidota</taxon>
        <taxon>Chitinophagia</taxon>
        <taxon>Chitinophagales</taxon>
        <taxon>Chitinophagaceae</taxon>
        <taxon>Niabella</taxon>
    </lineage>
</organism>
<accession>A0A1G6LMP3</accession>
<reference evidence="4" key="1">
    <citation type="submission" date="2016-10" db="EMBL/GenBank/DDBJ databases">
        <authorList>
            <person name="Varghese N."/>
            <person name="Submissions S."/>
        </authorList>
    </citation>
    <scope>NUCLEOTIDE SEQUENCE [LARGE SCALE GENOMIC DNA]</scope>
    <source>
        <strain evidence="4">DSM 25811 / CCM 8410 / LMG 26954 / E90</strain>
    </source>
</reference>
<keyword evidence="4" id="KW-1185">Reference proteome</keyword>
<proteinExistence type="predicted"/>
<evidence type="ECO:0000256" key="2">
    <source>
        <dbReference type="SAM" id="SignalP"/>
    </source>
</evidence>
<dbReference type="AlphaFoldDB" id="A0A1G6LMP3"/>
<evidence type="ECO:0000256" key="1">
    <source>
        <dbReference type="SAM" id="MobiDB-lite"/>
    </source>
</evidence>
<feature type="compositionally biased region" description="Basic and acidic residues" evidence="1">
    <location>
        <begin position="43"/>
        <end position="56"/>
    </location>
</feature>
<evidence type="ECO:0000313" key="4">
    <source>
        <dbReference type="Proteomes" id="UP000198757"/>
    </source>
</evidence>
<feature type="chain" id="PRO_5011648998" evidence="2">
    <location>
        <begin position="24"/>
        <end position="100"/>
    </location>
</feature>
<feature type="region of interest" description="Disordered" evidence="1">
    <location>
        <begin position="26"/>
        <end position="67"/>
    </location>
</feature>
<feature type="compositionally biased region" description="Polar residues" evidence="1">
    <location>
        <begin position="26"/>
        <end position="39"/>
    </location>
</feature>
<dbReference type="EMBL" id="FMZO01000002">
    <property type="protein sequence ID" value="SDC44503.1"/>
    <property type="molecule type" value="Genomic_DNA"/>
</dbReference>
<feature type="signal peptide" evidence="2">
    <location>
        <begin position="1"/>
        <end position="23"/>
    </location>
</feature>
<dbReference type="RefSeq" id="WP_090389009.1">
    <property type="nucleotide sequence ID" value="NZ_FMZO01000002.1"/>
</dbReference>
<evidence type="ECO:0000313" key="3">
    <source>
        <dbReference type="EMBL" id="SDC44503.1"/>
    </source>
</evidence>
<dbReference type="OrthoDB" id="680176at2"/>
<protein>
    <submittedName>
        <fullName evidence="3">Uncharacterized protein</fullName>
    </submittedName>
</protein>
<gene>
    <name evidence="3" type="ORF">SAMN04487894_102400</name>
</gene>